<comment type="caution">
    <text evidence="6">The sequence shown here is derived from an EMBL/GenBank/DDBJ whole genome shotgun (WGS) entry which is preliminary data.</text>
</comment>
<dbReference type="PANTHER" id="PTHR30346:SF0">
    <property type="entry name" value="HCA OPERON TRANSCRIPTIONAL ACTIVATOR HCAR"/>
    <property type="match status" value="1"/>
</dbReference>
<keyword evidence="3" id="KW-0238">DNA-binding</keyword>
<evidence type="ECO:0000256" key="1">
    <source>
        <dbReference type="ARBA" id="ARBA00009437"/>
    </source>
</evidence>
<sequence>MKAQDGMAVQDRFGNLVIPKRHDAYAGRVNDLGQDLELRLVRYFTVVAAHQHFGRAAAELHVAQPALSRQIRRLEEYLGTRLLDRTPRGARLTPAGQTFLPRGQALLRSARQAELAVREQAETERIVIGYVEDLVITAAVRELRRRYPDAEIATRHLSCHDVGALSDKRVDALIARAPLPLAAVDDVFTTPLYEEPRILVVPRGHPLADRASVAAEELAGEEAAPCAFESADWTSYRILGADVPPVESYEDKLELVARGEAIAVLPAGDRRSSLRPDLVTVPLEGAPPSQVVLVSRTDDPNPMIRNLRLAAEAVLTAPAT</sequence>
<dbReference type="InterPro" id="IPR000847">
    <property type="entry name" value="LysR_HTH_N"/>
</dbReference>
<evidence type="ECO:0000313" key="6">
    <source>
        <dbReference type="EMBL" id="GAA3980783.1"/>
    </source>
</evidence>
<evidence type="ECO:0000259" key="5">
    <source>
        <dbReference type="PROSITE" id="PS50931"/>
    </source>
</evidence>
<dbReference type="Pfam" id="PF00126">
    <property type="entry name" value="HTH_1"/>
    <property type="match status" value="1"/>
</dbReference>
<evidence type="ECO:0000256" key="3">
    <source>
        <dbReference type="ARBA" id="ARBA00023125"/>
    </source>
</evidence>
<dbReference type="Proteomes" id="UP001500034">
    <property type="component" value="Unassembled WGS sequence"/>
</dbReference>
<dbReference type="Gene3D" id="3.40.190.10">
    <property type="entry name" value="Periplasmic binding protein-like II"/>
    <property type="match status" value="2"/>
</dbReference>
<dbReference type="SUPFAM" id="SSF46785">
    <property type="entry name" value="Winged helix' DNA-binding domain"/>
    <property type="match status" value="1"/>
</dbReference>
<evidence type="ECO:0000313" key="7">
    <source>
        <dbReference type="Proteomes" id="UP001500034"/>
    </source>
</evidence>
<dbReference type="InterPro" id="IPR036388">
    <property type="entry name" value="WH-like_DNA-bd_sf"/>
</dbReference>
<dbReference type="Pfam" id="PF03466">
    <property type="entry name" value="LysR_substrate"/>
    <property type="match status" value="1"/>
</dbReference>
<evidence type="ECO:0000256" key="4">
    <source>
        <dbReference type="ARBA" id="ARBA00023163"/>
    </source>
</evidence>
<evidence type="ECO:0000256" key="2">
    <source>
        <dbReference type="ARBA" id="ARBA00023015"/>
    </source>
</evidence>
<dbReference type="InterPro" id="IPR036390">
    <property type="entry name" value="WH_DNA-bd_sf"/>
</dbReference>
<dbReference type="InterPro" id="IPR005119">
    <property type="entry name" value="LysR_subst-bd"/>
</dbReference>
<protein>
    <submittedName>
        <fullName evidence="6">LysR family transcriptional regulator</fullName>
    </submittedName>
</protein>
<name>A0ABP7QEI0_9ACTN</name>
<comment type="similarity">
    <text evidence="1">Belongs to the LysR transcriptional regulatory family.</text>
</comment>
<keyword evidence="7" id="KW-1185">Reference proteome</keyword>
<reference evidence="7" key="1">
    <citation type="journal article" date="2019" name="Int. J. Syst. Evol. Microbiol.">
        <title>The Global Catalogue of Microorganisms (GCM) 10K type strain sequencing project: providing services to taxonomists for standard genome sequencing and annotation.</title>
        <authorList>
            <consortium name="The Broad Institute Genomics Platform"/>
            <consortium name="The Broad Institute Genome Sequencing Center for Infectious Disease"/>
            <person name="Wu L."/>
            <person name="Ma J."/>
        </authorList>
    </citation>
    <scope>NUCLEOTIDE SEQUENCE [LARGE SCALE GENOMIC DNA]</scope>
    <source>
        <strain evidence="7">JCM 17027</strain>
    </source>
</reference>
<feature type="domain" description="HTH lysR-type" evidence="5">
    <location>
        <begin position="36"/>
        <end position="93"/>
    </location>
</feature>
<keyword evidence="4" id="KW-0804">Transcription</keyword>
<gene>
    <name evidence="6" type="ORF">GCM10022384_32530</name>
</gene>
<dbReference type="PRINTS" id="PR00039">
    <property type="entry name" value="HTHLYSR"/>
</dbReference>
<organism evidence="6 7">
    <name type="scientific">Streptomyces marokkonensis</name>
    <dbReference type="NCBI Taxonomy" id="324855"/>
    <lineage>
        <taxon>Bacteria</taxon>
        <taxon>Bacillati</taxon>
        <taxon>Actinomycetota</taxon>
        <taxon>Actinomycetes</taxon>
        <taxon>Kitasatosporales</taxon>
        <taxon>Streptomycetaceae</taxon>
        <taxon>Streptomyces</taxon>
    </lineage>
</organism>
<accession>A0ABP7QEI0</accession>
<dbReference type="EMBL" id="BAABCQ010000056">
    <property type="protein sequence ID" value="GAA3980783.1"/>
    <property type="molecule type" value="Genomic_DNA"/>
</dbReference>
<dbReference type="SUPFAM" id="SSF53850">
    <property type="entry name" value="Periplasmic binding protein-like II"/>
    <property type="match status" value="1"/>
</dbReference>
<dbReference type="PROSITE" id="PS50931">
    <property type="entry name" value="HTH_LYSR"/>
    <property type="match status" value="1"/>
</dbReference>
<dbReference type="Gene3D" id="1.10.10.10">
    <property type="entry name" value="Winged helix-like DNA-binding domain superfamily/Winged helix DNA-binding domain"/>
    <property type="match status" value="1"/>
</dbReference>
<dbReference type="PANTHER" id="PTHR30346">
    <property type="entry name" value="TRANSCRIPTIONAL DUAL REGULATOR HCAR-RELATED"/>
    <property type="match status" value="1"/>
</dbReference>
<proteinExistence type="inferred from homology"/>
<keyword evidence="2" id="KW-0805">Transcription regulation</keyword>